<feature type="compositionally biased region" description="Polar residues" evidence="1">
    <location>
        <begin position="2322"/>
        <end position="2353"/>
    </location>
</feature>
<feature type="compositionally biased region" description="Polar residues" evidence="1">
    <location>
        <begin position="685"/>
        <end position="696"/>
    </location>
</feature>
<feature type="compositionally biased region" description="Polar residues" evidence="1">
    <location>
        <begin position="2521"/>
        <end position="2532"/>
    </location>
</feature>
<accession>A0A2J7PJG7</accession>
<name>A0A2J7PJG7_9NEOP</name>
<feature type="region of interest" description="Disordered" evidence="1">
    <location>
        <begin position="1485"/>
        <end position="1545"/>
    </location>
</feature>
<feature type="region of interest" description="Disordered" evidence="1">
    <location>
        <begin position="674"/>
        <end position="696"/>
    </location>
</feature>
<evidence type="ECO:0000313" key="2">
    <source>
        <dbReference type="EMBL" id="PNF16482.1"/>
    </source>
</evidence>
<feature type="compositionally biased region" description="Basic residues" evidence="1">
    <location>
        <begin position="14"/>
        <end position="26"/>
    </location>
</feature>
<dbReference type="Proteomes" id="UP000235965">
    <property type="component" value="Unassembled WGS sequence"/>
</dbReference>
<feature type="compositionally biased region" description="Polar residues" evidence="1">
    <location>
        <begin position="2477"/>
        <end position="2488"/>
    </location>
</feature>
<feature type="compositionally biased region" description="Low complexity" evidence="1">
    <location>
        <begin position="1946"/>
        <end position="1966"/>
    </location>
</feature>
<feature type="compositionally biased region" description="Polar residues" evidence="1">
    <location>
        <begin position="1631"/>
        <end position="1648"/>
    </location>
</feature>
<dbReference type="EMBL" id="NEVH01024947">
    <property type="protein sequence ID" value="PNF16482.1"/>
    <property type="molecule type" value="Genomic_DNA"/>
</dbReference>
<evidence type="ECO:0000313" key="3">
    <source>
        <dbReference type="Proteomes" id="UP000235965"/>
    </source>
</evidence>
<sequence>MKQITNTSNIPSIPKKKSTVCKKSKDKIKSGKPATKLFGDKLPTVAQLLGLTMNDIDTSPAAGHIDSTTISVHEPSNVARSTLINTSAPLPPGFIVIQGSNGVQQTSLRSTSVMNHHQAQSCIVMPTNPQIVTAKKVTKSSTVSQPIPFVLSNSTSNNAGINKRKLNSLISVTKSHLLTAPVVASGIQTCPPPAVLTNHSTGLAGLRPGTLILANGNIVPVLPQPQTVLTAAPTQFIVNSNPLPPPANPPVLMMHQQKNAVTRTTSSNSVALVTSSCSKPQQRSFPMLVPKVSKKPANSDTTVTTFANKVPIPALTSRHQPVKCQHIQAPAINTLTKSPAKAKTKGDNESVKTANTDLPVLMNDRVRNSGTKNTTACKGRERLEKIINANKNSKQRSLDRSTVRVSITDVNVDSSGANKDDSLQVGAETDGKLSEKFKDKDVKSNGADRTLISHNVTNNDERNCEQVNNLDAEIEDGNKDEEEGPAGICENPAPVKRKRECEKESSVETCNKTKQWKCDTENQEARNTDMETNNSATYELCSAVSDRTSPSAVAALKSCNSGTYTIDVLCMTKPVTCLSINKISGESTRTESNVDITNPMCSEKIIPSEGDIKYCSQKEHDTVKLTAKDSSTVSEVCRLNAQVVSKDSSKPVTRSESQVALKSPLNTCSASGVCQHEVRDRTDKQSSSTTSDFSVPQQVHDMHITVIKSQLFKGTELNTLPQSPQPQKPLEVTNPRVDFKPTVKAQQNNVIKASSDSFSLQNEGNIENEGIGTSLQKSTELPSSSTWHKDKESVVERNNSTNYHSLAADQASHTEQQITASVLPQHHHEIRVAATKEHDLCNAHSVVTCTSLTIPENKLVRVQTESSELCLDKALLPVQSSSMYPTFTSSAMATHCSENTFIPITSNSADIDTGSKTTDSEANINNSLNISLQNSEFSSDLFASLQVPSSGQHSESISPTAAFLLAFPLVSSSKVTEMIVDPQEEVGSDSMQGASTLLQIGNIEPDPPHHMSKPPHSADVNVPTETTETVTTRTQPKIAVSSSSAIADGDNVRAVSSGCNVPNQQRVVLCSNRERKTENSVQETQNLGKCSSGMTLPLENFTKASDKQWPNVTEHSVLECGDKLHPRRRSIGTQSNIFNNLELKSSEANCSQTSLSSTIKTSLAIDASVYNISLDEEKDNTSGTCFQQKMETENTAVSTNNTPQHPVSSSHSHITIFKSGQEHQEYHSSSNSFQLPPTFGSVIYKNVLSEDSTKKITGSSNTFQPMEELCMKPQTAVTSEHNRTCANTNFTQTFHTSKESHHTCEDLPHNHTSGNTVTDHNANQNSFPKMHPSQMITEQGTMTEESRDHVGSANYKPLTSSTSAASSVGEVIKHNFSNNVTNSASHADMSVSYNHVLSSTPAQTYPYNLFSNDYSSVPSQVTCTATYIQAPNSNDQNKTSAASFSVAHNSSNFSILSWTTLSPMSAPANINQYENFNIPLQNTSADVPQHNSTTGTSLQKEISQNQSSNNAATMSSPAVSEMQRLVHSNNCQKQRESNSNVGKSMNDEIHKLTGSFPGLYTSEEQQSLGMSDRDTATSHMQFHHVNNENQVSVPQEEGANNENFKFPLPSVSDVKSRQTARTNHSTERMKVSQQHRPPVNWMTTPDIRTSSTSCSAMSSTSSSAAPIGQPTISHVPSAATSAAHSETSSVQMNKEFEFCSNTSNHNLFMGNSSVASPTFDGRSFAGNVALYGNHVLPSHSNLYTNNRQSSRLSYHKEETRNMHHNPTHQRLTNLPVHGQNYHNEAYSLSWTPRKVPFTSASVMAPDMNGNNFVPSTLPTLIGDLALGTNYPVSGNDDSNHNKPYVHSNFGNGEINKKNASVNTLEDLSGKHIQSRHVEKESGINTDIVGSKARNNSNQVCTQDYHGSAQSEGGSSGGTSAVSGNFLSVSQLVDQVKSGVGSSRTQVNASARRSNNNRNVSGGNKNSTAQSRQHVVASSSNKRSSTTQNNTERDSSKKQQQVANVSFSVPEGTNAMPITGDGIRKANDGNRDSHFSTENATTLMPPISQSSASFPMPVHDMGNQPPSSIANNQHHWPLSRGKQGRTGSASYKAPVSNYSAEALIGLSSSTLHIADTAHLSQESTNNKIISLPPPMVSERFCHNQNYHHHPQTSRSLQMTTSFGNEAIIAGNYFPPVDLPSSHHQDGHVSGIPTNTHHDNFTQTPHQNQQSYSNASFSYPAGPANMNGQGPATLYPSANFISSSNSGHTNASIPPVSLPTGFLTELTGSNTFPGGIIPSDSNNSLIFPSPVMKSVPVNRNSSSRHNHSYLQSSTSASAHHHDQSGQQLQARNDNSSGQVGETNRSGSTNMTSNDGHGNRRLNGHAGGLPLHHQTNNLGGSSNTNCSLIKQRGNGSRRRNADPVSSTSSSTSGITGLVDLGYLPMPPGIGSPMLGADDGAFLSHHTSGTFLTPPGPQLYPPGPTPNPQGTLYPPTPRPPTQMTSHTNQHSGSHLPPFSSCTPVQENSSLSRAAHHQQQQQQQASTSPNATNGSGNTLANFNLSTIFPEINDKVSCFAGGIL</sequence>
<feature type="compositionally biased region" description="Polar residues" evidence="1">
    <location>
        <begin position="1485"/>
        <end position="1518"/>
    </location>
</feature>
<feature type="compositionally biased region" description="Polar residues" evidence="1">
    <location>
        <begin position="1"/>
        <end position="11"/>
    </location>
</feature>
<proteinExistence type="predicted"/>
<feature type="compositionally biased region" description="Polar residues" evidence="1">
    <location>
        <begin position="1997"/>
        <end position="2006"/>
    </location>
</feature>
<feature type="region of interest" description="Disordered" evidence="1">
    <location>
        <begin position="2294"/>
        <end position="2412"/>
    </location>
</feature>
<feature type="region of interest" description="Disordered" evidence="1">
    <location>
        <begin position="1870"/>
        <end position="1890"/>
    </location>
</feature>
<feature type="compositionally biased region" description="Polar residues" evidence="1">
    <location>
        <begin position="2370"/>
        <end position="2385"/>
    </location>
</feature>
<feature type="region of interest" description="Disordered" evidence="1">
    <location>
        <begin position="2066"/>
        <end position="2089"/>
    </location>
</feature>
<reference evidence="2 3" key="1">
    <citation type="submission" date="2017-12" db="EMBL/GenBank/DDBJ databases">
        <title>Hemimetabolous genomes reveal molecular basis of termite eusociality.</title>
        <authorList>
            <person name="Harrison M.C."/>
            <person name="Jongepier E."/>
            <person name="Robertson H.M."/>
            <person name="Arning N."/>
            <person name="Bitard-Feildel T."/>
            <person name="Chao H."/>
            <person name="Childers C.P."/>
            <person name="Dinh H."/>
            <person name="Doddapaneni H."/>
            <person name="Dugan S."/>
            <person name="Gowin J."/>
            <person name="Greiner C."/>
            <person name="Han Y."/>
            <person name="Hu H."/>
            <person name="Hughes D.S.T."/>
            <person name="Huylmans A.-K."/>
            <person name="Kemena C."/>
            <person name="Kremer L.P.M."/>
            <person name="Lee S.L."/>
            <person name="Lopez-Ezquerra A."/>
            <person name="Mallet L."/>
            <person name="Monroy-Kuhn J.M."/>
            <person name="Moser A."/>
            <person name="Murali S.C."/>
            <person name="Muzny D.M."/>
            <person name="Otani S."/>
            <person name="Piulachs M.-D."/>
            <person name="Poelchau M."/>
            <person name="Qu J."/>
            <person name="Schaub F."/>
            <person name="Wada-Katsumata A."/>
            <person name="Worley K.C."/>
            <person name="Xie Q."/>
            <person name="Ylla G."/>
            <person name="Poulsen M."/>
            <person name="Gibbs R.A."/>
            <person name="Schal C."/>
            <person name="Richards S."/>
            <person name="Belles X."/>
            <person name="Korb J."/>
            <person name="Bornberg-Bauer E."/>
        </authorList>
    </citation>
    <scope>NUCLEOTIDE SEQUENCE [LARGE SCALE GENOMIC DNA]</scope>
    <source>
        <tissue evidence="2">Whole body</tissue>
    </source>
</reference>
<feature type="compositionally biased region" description="Polar residues" evidence="1">
    <location>
        <begin position="2199"/>
        <end position="2215"/>
    </location>
</feature>
<feature type="compositionally biased region" description="Polar residues" evidence="1">
    <location>
        <begin position="761"/>
        <end position="786"/>
    </location>
</feature>
<feature type="region of interest" description="Disordered" evidence="1">
    <location>
        <begin position="761"/>
        <end position="793"/>
    </location>
</feature>
<evidence type="ECO:0000256" key="1">
    <source>
        <dbReference type="SAM" id="MobiDB-lite"/>
    </source>
</evidence>
<gene>
    <name evidence="2" type="ORF">B7P43_G07793</name>
</gene>
<feature type="compositionally biased region" description="Polar residues" evidence="1">
    <location>
        <begin position="1593"/>
        <end position="1603"/>
    </location>
</feature>
<comment type="caution">
    <text evidence="2">The sequence shown here is derived from an EMBL/GenBank/DDBJ whole genome shotgun (WGS) entry which is preliminary data.</text>
</comment>
<feature type="region of interest" description="Disordered" evidence="1">
    <location>
        <begin position="1936"/>
        <end position="2044"/>
    </location>
</feature>
<feature type="region of interest" description="Disordered" evidence="1">
    <location>
        <begin position="2177"/>
        <end position="2228"/>
    </location>
</feature>
<feature type="compositionally biased region" description="Pro residues" evidence="1">
    <location>
        <begin position="2450"/>
        <end position="2463"/>
    </location>
</feature>
<feature type="compositionally biased region" description="Low complexity" evidence="1">
    <location>
        <begin position="1649"/>
        <end position="1665"/>
    </location>
</feature>
<dbReference type="OrthoDB" id="60033at2759"/>
<organism evidence="2 3">
    <name type="scientific">Cryptotermes secundus</name>
    <dbReference type="NCBI Taxonomy" id="105785"/>
    <lineage>
        <taxon>Eukaryota</taxon>
        <taxon>Metazoa</taxon>
        <taxon>Ecdysozoa</taxon>
        <taxon>Arthropoda</taxon>
        <taxon>Hexapoda</taxon>
        <taxon>Insecta</taxon>
        <taxon>Pterygota</taxon>
        <taxon>Neoptera</taxon>
        <taxon>Polyneoptera</taxon>
        <taxon>Dictyoptera</taxon>
        <taxon>Blattodea</taxon>
        <taxon>Blattoidea</taxon>
        <taxon>Termitoidae</taxon>
        <taxon>Kalotermitidae</taxon>
        <taxon>Cryptotermitinae</taxon>
        <taxon>Cryptotermes</taxon>
    </lineage>
</organism>
<feature type="compositionally biased region" description="Polar residues" evidence="1">
    <location>
        <begin position="1526"/>
        <end position="1543"/>
    </location>
</feature>
<keyword evidence="3" id="KW-1185">Reference proteome</keyword>
<feature type="compositionally biased region" description="Low complexity" evidence="1">
    <location>
        <begin position="1677"/>
        <end position="1688"/>
    </location>
</feature>
<feature type="region of interest" description="Disordered" evidence="1">
    <location>
        <begin position="1"/>
        <end position="26"/>
    </location>
</feature>
<feature type="compositionally biased region" description="Polar residues" evidence="1">
    <location>
        <begin position="2495"/>
        <end position="2507"/>
    </location>
</feature>
<feature type="compositionally biased region" description="Polar residues" evidence="1">
    <location>
        <begin position="2035"/>
        <end position="2044"/>
    </location>
</feature>
<protein>
    <submittedName>
        <fullName evidence="2">Uncharacterized protein</fullName>
    </submittedName>
</protein>
<feature type="compositionally biased region" description="Polar residues" evidence="1">
    <location>
        <begin position="1967"/>
        <end position="1989"/>
    </location>
</feature>
<feature type="region of interest" description="Disordered" evidence="1">
    <location>
        <begin position="1593"/>
        <end position="1688"/>
    </location>
</feature>
<feature type="compositionally biased region" description="Basic and acidic residues" evidence="1">
    <location>
        <begin position="2021"/>
        <end position="2034"/>
    </location>
</feature>
<feature type="region of interest" description="Disordered" evidence="1">
    <location>
        <begin position="2442"/>
        <end position="2532"/>
    </location>
</feature>